<evidence type="ECO:0000313" key="2">
    <source>
        <dbReference type="EMBL" id="QJA95703.1"/>
    </source>
</evidence>
<sequence>MTKNEAWLGPKITFFAKEDTDVISREVVLTPDGPAIKTMTKGGESSLKPIPLPPGLTFLKETTDD</sequence>
<protein>
    <submittedName>
        <fullName evidence="2">Uncharacterized protein</fullName>
    </submittedName>
</protein>
<evidence type="ECO:0000256" key="1">
    <source>
        <dbReference type="SAM" id="MobiDB-lite"/>
    </source>
</evidence>
<dbReference type="AlphaFoldDB" id="A0A6M3LMA6"/>
<organism evidence="2">
    <name type="scientific">viral metagenome</name>
    <dbReference type="NCBI Taxonomy" id="1070528"/>
    <lineage>
        <taxon>unclassified sequences</taxon>
        <taxon>metagenomes</taxon>
        <taxon>organismal metagenomes</taxon>
    </lineage>
</organism>
<proteinExistence type="predicted"/>
<name>A0A6M3LMA6_9ZZZZ</name>
<accession>A0A6M3LMA6</accession>
<gene>
    <name evidence="2" type="ORF">MM415B05216_0010</name>
</gene>
<feature type="region of interest" description="Disordered" evidence="1">
    <location>
        <begin position="39"/>
        <end position="65"/>
    </location>
</feature>
<reference evidence="2" key="1">
    <citation type="submission" date="2020-03" db="EMBL/GenBank/DDBJ databases">
        <title>The deep terrestrial virosphere.</title>
        <authorList>
            <person name="Holmfeldt K."/>
            <person name="Nilsson E."/>
            <person name="Simone D."/>
            <person name="Lopez-Fernandez M."/>
            <person name="Wu X."/>
            <person name="de Brujin I."/>
            <person name="Lundin D."/>
            <person name="Andersson A."/>
            <person name="Bertilsson S."/>
            <person name="Dopson M."/>
        </authorList>
    </citation>
    <scope>NUCLEOTIDE SEQUENCE</scope>
    <source>
        <strain evidence="2">MM415B05216</strain>
    </source>
</reference>
<dbReference type="EMBL" id="MT143336">
    <property type="protein sequence ID" value="QJA95703.1"/>
    <property type="molecule type" value="Genomic_DNA"/>
</dbReference>